<keyword evidence="18" id="KW-1185">Reference proteome</keyword>
<evidence type="ECO:0000256" key="9">
    <source>
        <dbReference type="ARBA" id="ARBA00023180"/>
    </source>
</evidence>
<dbReference type="PROSITE" id="PS01186">
    <property type="entry name" value="EGF_2"/>
    <property type="match status" value="3"/>
</dbReference>
<dbReference type="PANTHER" id="PTHR46513">
    <property type="entry name" value="VITELLOGENIN RECEPTOR-LIKE PROTEIN-RELATED-RELATED"/>
    <property type="match status" value="1"/>
</dbReference>
<dbReference type="SMART" id="SM00682">
    <property type="entry name" value="G2F"/>
    <property type="match status" value="1"/>
</dbReference>
<dbReference type="InterPro" id="IPR000152">
    <property type="entry name" value="EGF-type_Asp/Asn_hydroxyl_site"/>
</dbReference>
<evidence type="ECO:0000256" key="10">
    <source>
        <dbReference type="PROSITE-ProRule" id="PRU00076"/>
    </source>
</evidence>
<dbReference type="InterPro" id="IPR011042">
    <property type="entry name" value="6-blade_b-propeller_TolB-like"/>
</dbReference>
<dbReference type="Gene3D" id="4.10.800.10">
    <property type="entry name" value="Thyroglobulin type-1"/>
    <property type="match status" value="2"/>
</dbReference>
<dbReference type="PROSITE" id="PS00010">
    <property type="entry name" value="ASX_HYDROXYL"/>
    <property type="match status" value="2"/>
</dbReference>
<dbReference type="InterPro" id="IPR018097">
    <property type="entry name" value="EGF_Ca-bd_CS"/>
</dbReference>
<feature type="disulfide bond" evidence="12">
    <location>
        <begin position="462"/>
        <end position="469"/>
    </location>
</feature>
<feature type="domain" description="EGF-like" evidence="14">
    <location>
        <begin position="321"/>
        <end position="364"/>
    </location>
</feature>
<feature type="domain" description="Thyroglobulin type-1" evidence="16">
    <location>
        <begin position="423"/>
        <end position="493"/>
    </location>
</feature>
<dbReference type="Gene3D" id="2.120.10.30">
    <property type="entry name" value="TolB, C-terminal domain"/>
    <property type="match status" value="1"/>
</dbReference>
<feature type="domain" description="Thyroglobulin type-1" evidence="16">
    <location>
        <begin position="503"/>
        <end position="571"/>
    </location>
</feature>
<evidence type="ECO:0000256" key="6">
    <source>
        <dbReference type="ARBA" id="ARBA00022737"/>
    </source>
</evidence>
<dbReference type="InterPro" id="IPR049883">
    <property type="entry name" value="NOTCH1_EGF-like"/>
</dbReference>
<dbReference type="SUPFAM" id="SSF57196">
    <property type="entry name" value="EGF/Laminin"/>
    <property type="match status" value="2"/>
</dbReference>
<dbReference type="PROSITE" id="PS51162">
    <property type="entry name" value="THYROGLOBULIN_1_2"/>
    <property type="match status" value="2"/>
</dbReference>
<dbReference type="PROSITE" id="PS50993">
    <property type="entry name" value="NIDOGEN_G2"/>
    <property type="match status" value="1"/>
</dbReference>
<dbReference type="PROSITE" id="PS01187">
    <property type="entry name" value="EGF_CA"/>
    <property type="match status" value="1"/>
</dbReference>
<dbReference type="GO" id="GO:0017147">
    <property type="term" value="F:Wnt-protein binding"/>
    <property type="evidence" value="ECO:0007669"/>
    <property type="project" value="TreeGrafter"/>
</dbReference>
<reference evidence="17" key="1">
    <citation type="submission" date="2019-09" db="EMBL/GenBank/DDBJ databases">
        <title>Bird 10,000 Genomes (B10K) Project - Family phase.</title>
        <authorList>
            <person name="Zhang G."/>
        </authorList>
    </citation>
    <scope>NUCLEOTIDE SEQUENCE</scope>
    <source>
        <strain evidence="17">B10K-DU-024-03</strain>
        <tissue evidence="17">Muscle</tissue>
    </source>
</reference>
<feature type="non-terminal residue" evidence="17">
    <location>
        <position position="840"/>
    </location>
</feature>
<dbReference type="InterPro" id="IPR000742">
    <property type="entry name" value="EGF"/>
</dbReference>
<dbReference type="InterPro" id="IPR050778">
    <property type="entry name" value="Cueball_EGF_LRP_Nidogen"/>
</dbReference>
<evidence type="ECO:0000256" key="12">
    <source>
        <dbReference type="PROSITE-ProRule" id="PRU00500"/>
    </source>
</evidence>
<dbReference type="InterPro" id="IPR006605">
    <property type="entry name" value="G2_nidogen/fibulin_G2F"/>
</dbReference>
<comment type="caution">
    <text evidence="17">The sequence shown here is derived from an EMBL/GenBank/DDBJ whole genome shotgun (WGS) entry which is preliminary data.</text>
</comment>
<feature type="region of interest" description="Disordered" evidence="13">
    <location>
        <begin position="482"/>
        <end position="502"/>
    </location>
</feature>
<keyword evidence="2" id="KW-0964">Secreted</keyword>
<dbReference type="FunFam" id="2.10.25.10:FF:000038">
    <property type="entry name" value="Fibrillin 2"/>
    <property type="match status" value="1"/>
</dbReference>
<dbReference type="Pfam" id="PF07474">
    <property type="entry name" value="G2F"/>
    <property type="match status" value="1"/>
</dbReference>
<dbReference type="SMART" id="SM00179">
    <property type="entry name" value="EGF_CA"/>
    <property type="match status" value="3"/>
</dbReference>
<dbReference type="InterPro" id="IPR024731">
    <property type="entry name" value="NELL2-like_EGF"/>
</dbReference>
<proteinExistence type="predicted"/>
<dbReference type="Gene3D" id="2.40.155.10">
    <property type="entry name" value="Green fluorescent protein"/>
    <property type="match status" value="1"/>
</dbReference>
<dbReference type="InterPro" id="IPR009017">
    <property type="entry name" value="GFP"/>
</dbReference>
<evidence type="ECO:0000313" key="17">
    <source>
        <dbReference type="EMBL" id="NXD87463.1"/>
    </source>
</evidence>
<feature type="domain" description="Nidogen G2 beta-barrel" evidence="15">
    <location>
        <begin position="2"/>
        <end position="231"/>
    </location>
</feature>
<keyword evidence="9" id="KW-0325">Glycoprotein</keyword>
<sequence length="840" mass="89788">GAVHRLNGKVSGSLTVGRASVRFQDVDLHAYIVGSDGRAYTAISGVPQPAARALLPLLPVGGFFAWLFALEEPGSENGFSITGAEFTQSLEVTFYPGQETVHITQTAEGLGPDNYLSLRTHIQGQVPFIPENVTVHIAPYKEIYYYSSSGTPSADPGWVSQLPSLRGLFGAALKLVHSAAATGTLGCTPSSVGSRGGGILPLCSQGSGETPLQPFHPTNTPTLLADDAETPPVNPCQDGTHTCEAAARCQPGVGLQYTCECVAGYRRDGRGCQDVDECAEGLSQCGPFTICLNLPGSYRCECRSGYRPAEDGQGCVPLAPASDPCEEGRHPCAPKDRARCLPRAGGHPACECLPGYAGDGIDCSDVDECAQNPCHPAATCYNTPGSFSCQCQPGYEGDGFQCTHGKAAQLTTSSALPRSIQRLTPCQHERLYPRAVPPGPSPVGDGHMPQCDEEGRYRPLQCHSSTGHCWCVDAAGQEIAGTRTAPGSTPPRCGNPEPTERPRSMCERWRQSLLEHYGGSPRSDQYVPQCDAGGHFTPLQCHGDSGYCWCVDESGREIQGTRSEPGTTPPCLPSVAPPSVRPSPRPDVSPPATGTFLLYAQGQQIGYLPLNGTRLQKEAAKTLLALHVQYLQRGGWEGRKETFYNVGGETVAQVAPRGGGCPIPGTIAGEVGRGSEHPALVADVPAGCRGVALDGLERSLPIQTSLNLYWTDWNREAPKIETSTVNGANRRVLVNRDIGLPNGLTFDPFSKLLCWADAGTKHLECTFPDGTGRRVVQNNLNYPFSVISYANHFYHTDWRRDGVIAIDKETGAFTDEYLPEQRSHLYGITAVYPYCPGGKT</sequence>
<evidence type="ECO:0000256" key="2">
    <source>
        <dbReference type="ARBA" id="ARBA00022525"/>
    </source>
</evidence>
<dbReference type="GO" id="GO:0005509">
    <property type="term" value="F:calcium ion binding"/>
    <property type="evidence" value="ECO:0007669"/>
    <property type="project" value="InterPro"/>
</dbReference>
<feature type="domain" description="EGF-like" evidence="14">
    <location>
        <begin position="365"/>
        <end position="401"/>
    </location>
</feature>
<keyword evidence="5" id="KW-0732">Signal</keyword>
<gene>
    <name evidence="17" type="primary">Nid2</name>
    <name evidence="17" type="ORF">HALSEN_R02866</name>
</gene>
<comment type="caution">
    <text evidence="10">Lacks conserved residue(s) required for the propagation of feature annotation.</text>
</comment>
<feature type="compositionally biased region" description="Pro residues" evidence="13">
    <location>
        <begin position="567"/>
        <end position="588"/>
    </location>
</feature>
<accession>A0A851ZFG0</accession>
<name>A0A851ZFG0_9AVES</name>
<dbReference type="GO" id="GO:0060070">
    <property type="term" value="P:canonical Wnt signaling pathway"/>
    <property type="evidence" value="ECO:0007669"/>
    <property type="project" value="TreeGrafter"/>
</dbReference>
<dbReference type="PROSITE" id="PS51120">
    <property type="entry name" value="LDLRB"/>
    <property type="match status" value="1"/>
</dbReference>
<dbReference type="InterPro" id="IPR001881">
    <property type="entry name" value="EGF-like_Ca-bd_dom"/>
</dbReference>
<dbReference type="CDD" id="cd00054">
    <property type="entry name" value="EGF_CA"/>
    <property type="match status" value="2"/>
</dbReference>
<evidence type="ECO:0000256" key="13">
    <source>
        <dbReference type="SAM" id="MobiDB-lite"/>
    </source>
</evidence>
<evidence type="ECO:0000256" key="8">
    <source>
        <dbReference type="ARBA" id="ARBA00023157"/>
    </source>
</evidence>
<evidence type="ECO:0000256" key="1">
    <source>
        <dbReference type="ARBA" id="ARBA00004498"/>
    </source>
</evidence>
<dbReference type="AlphaFoldDB" id="A0A851ZFG0"/>
<evidence type="ECO:0000313" key="18">
    <source>
        <dbReference type="Proteomes" id="UP000648918"/>
    </source>
</evidence>
<feature type="non-terminal residue" evidence="17">
    <location>
        <position position="1"/>
    </location>
</feature>
<dbReference type="PROSITE" id="PS50026">
    <property type="entry name" value="EGF_3"/>
    <property type="match status" value="4"/>
</dbReference>
<dbReference type="Pfam" id="PF00086">
    <property type="entry name" value="Thyroglobulin_1"/>
    <property type="match status" value="2"/>
</dbReference>
<dbReference type="OrthoDB" id="6375837at2759"/>
<dbReference type="CDD" id="cd00191">
    <property type="entry name" value="TY"/>
    <property type="match status" value="2"/>
</dbReference>
<keyword evidence="6" id="KW-0677">Repeat</keyword>
<feature type="repeat" description="LDL-receptor class B" evidence="11">
    <location>
        <begin position="706"/>
        <end position="750"/>
    </location>
</feature>
<feature type="domain" description="EGF-like" evidence="14">
    <location>
        <begin position="274"/>
        <end position="316"/>
    </location>
</feature>
<dbReference type="PANTHER" id="PTHR46513:SF15">
    <property type="entry name" value="NIDOGEN 2"/>
    <property type="match status" value="1"/>
</dbReference>
<dbReference type="GO" id="GO:0005886">
    <property type="term" value="C:plasma membrane"/>
    <property type="evidence" value="ECO:0007669"/>
    <property type="project" value="TreeGrafter"/>
</dbReference>
<dbReference type="Pfam" id="PF12947">
    <property type="entry name" value="EGF_3"/>
    <property type="match status" value="1"/>
</dbReference>
<feature type="disulfide bond" evidence="12">
    <location>
        <begin position="541"/>
        <end position="548"/>
    </location>
</feature>
<dbReference type="Gene3D" id="2.10.25.10">
    <property type="entry name" value="Laminin"/>
    <property type="match status" value="4"/>
</dbReference>
<dbReference type="Pfam" id="PF07645">
    <property type="entry name" value="EGF_CA"/>
    <property type="match status" value="1"/>
</dbReference>
<dbReference type="EMBL" id="WBNJ01000797">
    <property type="protein sequence ID" value="NXD87463.1"/>
    <property type="molecule type" value="Genomic_DNA"/>
</dbReference>
<evidence type="ECO:0000256" key="3">
    <source>
        <dbReference type="ARBA" id="ARBA00022530"/>
    </source>
</evidence>
<comment type="subcellular location">
    <subcellularLocation>
        <location evidence="1">Secreted</location>
        <location evidence="1">Extracellular space</location>
        <location evidence="1">Extracellular matrix</location>
    </subcellularLocation>
</comment>
<dbReference type="FunFam" id="2.10.25.10:FF:000270">
    <property type="entry name" value="Nidogen 1"/>
    <property type="match status" value="1"/>
</dbReference>
<keyword evidence="4 10" id="KW-0245">EGF-like domain</keyword>
<organism evidence="17 18">
    <name type="scientific">Halcyon senegalensis</name>
    <dbReference type="NCBI Taxonomy" id="342381"/>
    <lineage>
        <taxon>Eukaryota</taxon>
        <taxon>Metazoa</taxon>
        <taxon>Chordata</taxon>
        <taxon>Craniata</taxon>
        <taxon>Vertebrata</taxon>
        <taxon>Euteleostomi</taxon>
        <taxon>Archelosauria</taxon>
        <taxon>Archosauria</taxon>
        <taxon>Dinosauria</taxon>
        <taxon>Saurischia</taxon>
        <taxon>Theropoda</taxon>
        <taxon>Coelurosauria</taxon>
        <taxon>Aves</taxon>
        <taxon>Neognathae</taxon>
        <taxon>Neoaves</taxon>
        <taxon>Telluraves</taxon>
        <taxon>Coraciimorphae</taxon>
        <taxon>Coraciiformes</taxon>
        <taxon>Alcedinidae</taxon>
        <taxon>Halcyon</taxon>
    </lineage>
</organism>
<evidence type="ECO:0000256" key="7">
    <source>
        <dbReference type="ARBA" id="ARBA00022837"/>
    </source>
</evidence>
<dbReference type="SMART" id="SM00181">
    <property type="entry name" value="EGF"/>
    <property type="match status" value="4"/>
</dbReference>
<dbReference type="SMART" id="SM00135">
    <property type="entry name" value="LY"/>
    <property type="match status" value="2"/>
</dbReference>
<dbReference type="GO" id="GO:0042813">
    <property type="term" value="F:Wnt receptor activity"/>
    <property type="evidence" value="ECO:0007669"/>
    <property type="project" value="TreeGrafter"/>
</dbReference>
<evidence type="ECO:0000259" key="14">
    <source>
        <dbReference type="PROSITE" id="PS50026"/>
    </source>
</evidence>
<keyword evidence="7" id="KW-0106">Calcium</keyword>
<evidence type="ECO:0000256" key="4">
    <source>
        <dbReference type="ARBA" id="ARBA00022536"/>
    </source>
</evidence>
<dbReference type="SUPFAM" id="SSF57610">
    <property type="entry name" value="Thyroglobulin type-1 domain"/>
    <property type="match status" value="2"/>
</dbReference>
<evidence type="ECO:0000256" key="11">
    <source>
        <dbReference type="PROSITE-ProRule" id="PRU00461"/>
    </source>
</evidence>
<dbReference type="PROSITE" id="PS00484">
    <property type="entry name" value="THYROGLOBULIN_1_1"/>
    <property type="match status" value="2"/>
</dbReference>
<protein>
    <submittedName>
        <fullName evidence="17">NID2 protein</fullName>
    </submittedName>
</protein>
<dbReference type="InterPro" id="IPR036857">
    <property type="entry name" value="Thyroglobulin_1_sf"/>
</dbReference>
<dbReference type="Proteomes" id="UP000648918">
    <property type="component" value="Unassembled WGS sequence"/>
</dbReference>
<dbReference type="Pfam" id="PF00058">
    <property type="entry name" value="Ldl_recept_b"/>
    <property type="match status" value="1"/>
</dbReference>
<keyword evidence="3" id="KW-0272">Extracellular matrix</keyword>
<feature type="domain" description="EGF-like" evidence="14">
    <location>
        <begin position="232"/>
        <end position="273"/>
    </location>
</feature>
<feature type="region of interest" description="Disordered" evidence="13">
    <location>
        <begin position="560"/>
        <end position="588"/>
    </location>
</feature>
<keyword evidence="8 12" id="KW-1015">Disulfide bond</keyword>
<evidence type="ECO:0000259" key="16">
    <source>
        <dbReference type="PROSITE" id="PS51162"/>
    </source>
</evidence>
<dbReference type="SMART" id="SM00211">
    <property type="entry name" value="TY"/>
    <property type="match status" value="2"/>
</dbReference>
<dbReference type="SUPFAM" id="SSF54511">
    <property type="entry name" value="GFP-like"/>
    <property type="match status" value="1"/>
</dbReference>
<evidence type="ECO:0000256" key="5">
    <source>
        <dbReference type="ARBA" id="ARBA00022729"/>
    </source>
</evidence>
<dbReference type="InterPro" id="IPR000716">
    <property type="entry name" value="Thyroglobulin_1"/>
</dbReference>
<dbReference type="SUPFAM" id="SSF63825">
    <property type="entry name" value="YWTD domain"/>
    <property type="match status" value="1"/>
</dbReference>
<evidence type="ECO:0000259" key="15">
    <source>
        <dbReference type="PROSITE" id="PS50993"/>
    </source>
</evidence>
<dbReference type="InterPro" id="IPR000033">
    <property type="entry name" value="LDLR_classB_rpt"/>
</dbReference>